<evidence type="ECO:0000259" key="16">
    <source>
        <dbReference type="Pfam" id="PF11838"/>
    </source>
</evidence>
<dbReference type="InterPro" id="IPR050344">
    <property type="entry name" value="Peptidase_M1_aminopeptidases"/>
</dbReference>
<dbReference type="Gene3D" id="2.60.40.1730">
    <property type="entry name" value="tricorn interacting facor f3 domain"/>
    <property type="match status" value="1"/>
</dbReference>
<evidence type="ECO:0000256" key="6">
    <source>
        <dbReference type="ARBA" id="ARBA00022438"/>
    </source>
</evidence>
<dbReference type="GO" id="GO:0005615">
    <property type="term" value="C:extracellular space"/>
    <property type="evidence" value="ECO:0007669"/>
    <property type="project" value="TreeGrafter"/>
</dbReference>
<dbReference type="Pfam" id="PF17900">
    <property type="entry name" value="Peptidase_M1_N"/>
    <property type="match status" value="1"/>
</dbReference>
<dbReference type="Pfam" id="PF11838">
    <property type="entry name" value="ERAP1_C"/>
    <property type="match status" value="1"/>
</dbReference>
<evidence type="ECO:0000256" key="5">
    <source>
        <dbReference type="ARBA" id="ARBA00015611"/>
    </source>
</evidence>
<keyword evidence="9 18" id="KW-0378">Hydrolase</keyword>
<dbReference type="Gene3D" id="1.10.390.10">
    <property type="entry name" value="Neutral Protease Domain 2"/>
    <property type="match status" value="1"/>
</dbReference>
<dbReference type="GO" id="GO:0042277">
    <property type="term" value="F:peptide binding"/>
    <property type="evidence" value="ECO:0007669"/>
    <property type="project" value="TreeGrafter"/>
</dbReference>
<evidence type="ECO:0000313" key="19">
    <source>
        <dbReference type="Proteomes" id="UP000325957"/>
    </source>
</evidence>
<keyword evidence="11" id="KW-0482">Metalloprotease</keyword>
<dbReference type="InterPro" id="IPR027268">
    <property type="entry name" value="Peptidase_M4/M1_CTD_sf"/>
</dbReference>
<evidence type="ECO:0000256" key="2">
    <source>
        <dbReference type="ARBA" id="ARBA00001947"/>
    </source>
</evidence>
<dbReference type="GO" id="GO:0043171">
    <property type="term" value="P:peptide catabolic process"/>
    <property type="evidence" value="ECO:0007669"/>
    <property type="project" value="TreeGrafter"/>
</dbReference>
<evidence type="ECO:0000256" key="7">
    <source>
        <dbReference type="ARBA" id="ARBA00022670"/>
    </source>
</evidence>
<dbReference type="CDD" id="cd09602">
    <property type="entry name" value="M1_APN"/>
    <property type="match status" value="1"/>
</dbReference>
<dbReference type="InterPro" id="IPR045357">
    <property type="entry name" value="Aminopeptidase_N-like_N"/>
</dbReference>
<name>A0A5J5KWA7_9MICC</name>
<evidence type="ECO:0000313" key="18">
    <source>
        <dbReference type="EMBL" id="KAA9393131.1"/>
    </source>
</evidence>
<feature type="region of interest" description="Disordered" evidence="14">
    <location>
        <begin position="519"/>
        <end position="544"/>
    </location>
</feature>
<evidence type="ECO:0000256" key="14">
    <source>
        <dbReference type="SAM" id="MobiDB-lite"/>
    </source>
</evidence>
<keyword evidence="7" id="KW-0645">Protease</keyword>
<dbReference type="SUPFAM" id="SSF63737">
    <property type="entry name" value="Leukotriene A4 hydrolase N-terminal domain"/>
    <property type="match status" value="1"/>
</dbReference>
<comment type="cofactor">
    <cofactor evidence="2">
        <name>Zn(2+)</name>
        <dbReference type="ChEBI" id="CHEBI:29105"/>
    </cofactor>
</comment>
<keyword evidence="8" id="KW-0479">Metal-binding</keyword>
<dbReference type="InterPro" id="IPR014782">
    <property type="entry name" value="Peptidase_M1_dom"/>
</dbReference>
<dbReference type="GO" id="GO:0005737">
    <property type="term" value="C:cytoplasm"/>
    <property type="evidence" value="ECO:0007669"/>
    <property type="project" value="TreeGrafter"/>
</dbReference>
<evidence type="ECO:0000256" key="4">
    <source>
        <dbReference type="ARBA" id="ARBA00012564"/>
    </source>
</evidence>
<evidence type="ECO:0000259" key="17">
    <source>
        <dbReference type="Pfam" id="PF17900"/>
    </source>
</evidence>
<dbReference type="PANTHER" id="PTHR11533">
    <property type="entry name" value="PROTEASE M1 ZINC METALLOPROTEASE"/>
    <property type="match status" value="1"/>
</dbReference>
<dbReference type="Pfam" id="PF01433">
    <property type="entry name" value="Peptidase_M1"/>
    <property type="match status" value="1"/>
</dbReference>
<proteinExistence type="inferred from homology"/>
<dbReference type="InterPro" id="IPR001930">
    <property type="entry name" value="Peptidase_M1"/>
</dbReference>
<keyword evidence="10" id="KW-0862">Zinc</keyword>
<dbReference type="PRINTS" id="PR00756">
    <property type="entry name" value="ALADIPTASE"/>
</dbReference>
<feature type="domain" description="Peptidase M1 membrane alanine aminopeptidase" evidence="15">
    <location>
        <begin position="253"/>
        <end position="465"/>
    </location>
</feature>
<sequence length="909" mass="99383">MSHYDLTRADAAARSRSLTLQGAEVELDLTGAPDPAIATFPVRIRWDFTCAAASSFLDFIGDVHRLEINGTAVSEEALAKAVSPGRIELTGLRERNTVVVEGSGYYSRSGEGLHRYTDPEDGATYLYTQYEPTDARRVVPCFDQPDLRCPWTFTITAPRGWSVASNALPAPAGESAAAGAAAPRVPEDGQGLLHRFTATTPIPSYLTAVLAGPYHRVDSVWTSSTKGRNQTLPLTLWCRASMARHLPAEELFDLTRAGLDFYTDLFDLELPFGSYGQAFVPEYNLGAMENPGLVTLTEDYLFPDGPTAQQRAGRANTVLHEMAHMYFGDLVTIRWWEDLWLKESFAEFMGAYASAEATEFRSAWAGFAVRRKAWAYRQDALSTTHPIVADVPDVAAAKQNFDGITYAKGAAALKQLVAFVGIEAFVEACRLYFRRHAWGSAELADFLAVLEESSARDTRAWARDWLSTTNATEIDVVIEREATGIASPITRAALIPQGTAQDPSSARAHHLAVGLYSPASHDSASHDSASHSPASRRGDLERSRRIGVDIPAGHEPGRAIDLPGLVGSAGLVLVNDDDLDYAQYRLDPDGAAGLLEHLGDLPQPMARAVAWSHLWSMVRDARLDPDDYIGAVIHHIGRETESVIFETALERALEALEHYLPQRHRPERRRQLTDFVVTRLRAAAPGSDEQTALARTFGHLLARDGTYAQWAEALLRGTEALPGLRLGPALRWRLLTGLVASGHAGDSWIALESQRDASREAQIGRARTLASRPTQEAKEAAWEEILGAELSNDLLTATIMGFQLGEPSLLEPYRDRYFAVLAGQWATRSIGMATRVVTGLYPRACESAAQSEEADSEGADSEGAGDAVVRSTEAWLKHHGDAPGALRRLLAEQLDERRRLVRIQACARS</sequence>
<evidence type="ECO:0000256" key="10">
    <source>
        <dbReference type="ARBA" id="ARBA00022833"/>
    </source>
</evidence>
<keyword evidence="6 18" id="KW-0031">Aminopeptidase</keyword>
<comment type="similarity">
    <text evidence="3">Belongs to the peptidase M1 family.</text>
</comment>
<dbReference type="GO" id="GO:0008270">
    <property type="term" value="F:zinc ion binding"/>
    <property type="evidence" value="ECO:0007669"/>
    <property type="project" value="InterPro"/>
</dbReference>
<dbReference type="RefSeq" id="WP_158034904.1">
    <property type="nucleotide sequence ID" value="NZ_ML708630.1"/>
</dbReference>
<dbReference type="NCBIfam" id="TIGR02412">
    <property type="entry name" value="pepN_strep_liv"/>
    <property type="match status" value="1"/>
</dbReference>
<feature type="domain" description="ERAP1-like C-terminal" evidence="16">
    <location>
        <begin position="571"/>
        <end position="896"/>
    </location>
</feature>
<dbReference type="PANTHER" id="PTHR11533:SF174">
    <property type="entry name" value="PUROMYCIN-SENSITIVE AMINOPEPTIDASE-RELATED"/>
    <property type="match status" value="1"/>
</dbReference>
<dbReference type="EMBL" id="SZWF01000026">
    <property type="protein sequence ID" value="KAA9393131.1"/>
    <property type="molecule type" value="Genomic_DNA"/>
</dbReference>
<dbReference type="EC" id="3.4.11.2" evidence="4"/>
<dbReference type="GO" id="GO:0016020">
    <property type="term" value="C:membrane"/>
    <property type="evidence" value="ECO:0007669"/>
    <property type="project" value="TreeGrafter"/>
</dbReference>
<dbReference type="InterPro" id="IPR042097">
    <property type="entry name" value="Aminopeptidase_N-like_N_sf"/>
</dbReference>
<organism evidence="18 19">
    <name type="scientific">Kocuria coralli</name>
    <dbReference type="NCBI Taxonomy" id="1461025"/>
    <lineage>
        <taxon>Bacteria</taxon>
        <taxon>Bacillati</taxon>
        <taxon>Actinomycetota</taxon>
        <taxon>Actinomycetes</taxon>
        <taxon>Micrococcales</taxon>
        <taxon>Micrococcaceae</taxon>
        <taxon>Kocuria</taxon>
    </lineage>
</organism>
<dbReference type="InterPro" id="IPR012778">
    <property type="entry name" value="Pept_M1_aminopeptidase"/>
</dbReference>
<evidence type="ECO:0000256" key="9">
    <source>
        <dbReference type="ARBA" id="ARBA00022801"/>
    </source>
</evidence>
<dbReference type="SUPFAM" id="SSF55486">
    <property type="entry name" value="Metalloproteases ('zincins'), catalytic domain"/>
    <property type="match status" value="1"/>
</dbReference>
<keyword evidence="19" id="KW-1185">Reference proteome</keyword>
<evidence type="ECO:0000256" key="8">
    <source>
        <dbReference type="ARBA" id="ARBA00022723"/>
    </source>
</evidence>
<evidence type="ECO:0000256" key="13">
    <source>
        <dbReference type="ARBA" id="ARBA00031533"/>
    </source>
</evidence>
<evidence type="ECO:0000256" key="3">
    <source>
        <dbReference type="ARBA" id="ARBA00010136"/>
    </source>
</evidence>
<dbReference type="GO" id="GO:0016285">
    <property type="term" value="F:alanyl aminopeptidase activity"/>
    <property type="evidence" value="ECO:0007669"/>
    <property type="project" value="UniProtKB-EC"/>
</dbReference>
<evidence type="ECO:0000259" key="15">
    <source>
        <dbReference type="Pfam" id="PF01433"/>
    </source>
</evidence>
<accession>A0A5J5KWA7</accession>
<protein>
    <recommendedName>
        <fullName evidence="5">Aminopeptidase N</fullName>
        <ecNumber evidence="4">3.4.11.2</ecNumber>
    </recommendedName>
    <alternativeName>
        <fullName evidence="12">Alanine aminopeptidase</fullName>
    </alternativeName>
    <alternativeName>
        <fullName evidence="13">Lysyl aminopeptidase</fullName>
    </alternativeName>
</protein>
<feature type="domain" description="Aminopeptidase N-like N-terminal" evidence="17">
    <location>
        <begin position="101"/>
        <end position="206"/>
    </location>
</feature>
<reference evidence="18 19" key="1">
    <citation type="submission" date="2019-05" db="EMBL/GenBank/DDBJ databases">
        <title>Kocuria coralli sp. nov., a novel actinobacterium isolated from coral reef seawater.</title>
        <authorList>
            <person name="Li J."/>
        </authorList>
    </citation>
    <scope>NUCLEOTIDE SEQUENCE [LARGE SCALE GENOMIC DNA]</scope>
    <source>
        <strain evidence="18 19">SCSIO 13007</strain>
    </source>
</reference>
<dbReference type="OrthoDB" id="100605at2"/>
<dbReference type="AlphaFoldDB" id="A0A5J5KWA7"/>
<dbReference type="GO" id="GO:0006508">
    <property type="term" value="P:proteolysis"/>
    <property type="evidence" value="ECO:0007669"/>
    <property type="project" value="UniProtKB-KW"/>
</dbReference>
<dbReference type="Proteomes" id="UP000325957">
    <property type="component" value="Unassembled WGS sequence"/>
</dbReference>
<dbReference type="GO" id="GO:0070006">
    <property type="term" value="F:metalloaminopeptidase activity"/>
    <property type="evidence" value="ECO:0007669"/>
    <property type="project" value="TreeGrafter"/>
</dbReference>
<evidence type="ECO:0000256" key="1">
    <source>
        <dbReference type="ARBA" id="ARBA00000098"/>
    </source>
</evidence>
<comment type="catalytic activity">
    <reaction evidence="1">
        <text>Release of an N-terminal amino acid, Xaa-|-Yaa- from a peptide, amide or arylamide. Xaa is preferably Ala, but may be most amino acids including Pro (slow action). When a terminal hydrophobic residue is followed by a prolyl residue, the two may be released as an intact Xaa-Pro dipeptide.</text>
        <dbReference type="EC" id="3.4.11.2"/>
    </reaction>
</comment>
<dbReference type="InterPro" id="IPR024571">
    <property type="entry name" value="ERAP1-like_C_dom"/>
</dbReference>
<evidence type="ECO:0000256" key="12">
    <source>
        <dbReference type="ARBA" id="ARBA00029811"/>
    </source>
</evidence>
<evidence type="ECO:0000256" key="11">
    <source>
        <dbReference type="ARBA" id="ARBA00023049"/>
    </source>
</evidence>
<gene>
    <name evidence="18" type="primary">pepN</name>
    <name evidence="18" type="ORF">FCK90_13860</name>
</gene>
<comment type="caution">
    <text evidence="18">The sequence shown here is derived from an EMBL/GenBank/DDBJ whole genome shotgun (WGS) entry which is preliminary data.</text>
</comment>